<name>A0A7Y0E0C9_9PROT</name>
<dbReference type="Gene3D" id="3.30.70.270">
    <property type="match status" value="1"/>
</dbReference>
<dbReference type="RefSeq" id="WP_169625187.1">
    <property type="nucleotide sequence ID" value="NZ_JABBNT010000003.1"/>
</dbReference>
<evidence type="ECO:0000259" key="9">
    <source>
        <dbReference type="PROSITE" id="PS50887"/>
    </source>
</evidence>
<dbReference type="Pfam" id="PF00990">
    <property type="entry name" value="GGDEF"/>
    <property type="match status" value="1"/>
</dbReference>
<evidence type="ECO:0000313" key="10">
    <source>
        <dbReference type="EMBL" id="NMM44793.1"/>
    </source>
</evidence>
<dbReference type="InterPro" id="IPR043128">
    <property type="entry name" value="Rev_trsase/Diguanyl_cyclase"/>
</dbReference>
<dbReference type="GO" id="GO:0005886">
    <property type="term" value="C:plasma membrane"/>
    <property type="evidence" value="ECO:0007669"/>
    <property type="project" value="UniProtKB-SubCell"/>
</dbReference>
<dbReference type="InterPro" id="IPR003660">
    <property type="entry name" value="HAMP_dom"/>
</dbReference>
<dbReference type="InterPro" id="IPR052163">
    <property type="entry name" value="DGC-Regulatory_Protein"/>
</dbReference>
<evidence type="ECO:0000313" key="11">
    <source>
        <dbReference type="Proteomes" id="UP000539372"/>
    </source>
</evidence>
<evidence type="ECO:0000259" key="8">
    <source>
        <dbReference type="PROSITE" id="PS50885"/>
    </source>
</evidence>
<dbReference type="EMBL" id="JABBNT010000003">
    <property type="protein sequence ID" value="NMM44793.1"/>
    <property type="molecule type" value="Genomic_DNA"/>
</dbReference>
<keyword evidence="11" id="KW-1185">Reference proteome</keyword>
<dbReference type="SMART" id="SM00267">
    <property type="entry name" value="GGDEF"/>
    <property type="match status" value="1"/>
</dbReference>
<accession>A0A7Y0E0C9</accession>
<comment type="subcellular location">
    <subcellularLocation>
        <location evidence="1">Cell membrane</location>
        <topology evidence="1">Multi-pass membrane protein</topology>
    </subcellularLocation>
</comment>
<gene>
    <name evidence="10" type="ORF">HH303_09920</name>
</gene>
<dbReference type="Gene3D" id="6.10.340.10">
    <property type="match status" value="1"/>
</dbReference>
<dbReference type="PANTHER" id="PTHR46663">
    <property type="entry name" value="DIGUANYLATE CYCLASE DGCT-RELATED"/>
    <property type="match status" value="1"/>
</dbReference>
<evidence type="ECO:0000256" key="4">
    <source>
        <dbReference type="ARBA" id="ARBA00022989"/>
    </source>
</evidence>
<dbReference type="InterPro" id="IPR033479">
    <property type="entry name" value="dCache_1"/>
</dbReference>
<feature type="transmembrane region" description="Helical" evidence="7">
    <location>
        <begin position="295"/>
        <end position="315"/>
    </location>
</feature>
<dbReference type="Pfam" id="PF02743">
    <property type="entry name" value="dCache_1"/>
    <property type="match status" value="1"/>
</dbReference>
<proteinExistence type="predicted"/>
<comment type="caution">
    <text evidence="10">The sequence shown here is derived from an EMBL/GenBank/DDBJ whole genome shotgun (WGS) entry which is preliminary data.</text>
</comment>
<dbReference type="InterPro" id="IPR000160">
    <property type="entry name" value="GGDEF_dom"/>
</dbReference>
<dbReference type="InterPro" id="IPR029787">
    <property type="entry name" value="Nucleotide_cyclase"/>
</dbReference>
<feature type="region of interest" description="Disordered" evidence="6">
    <location>
        <begin position="537"/>
        <end position="561"/>
    </location>
</feature>
<dbReference type="Proteomes" id="UP000539372">
    <property type="component" value="Unassembled WGS sequence"/>
</dbReference>
<dbReference type="PROSITE" id="PS50887">
    <property type="entry name" value="GGDEF"/>
    <property type="match status" value="1"/>
</dbReference>
<protein>
    <submittedName>
        <fullName evidence="10">Diguanylate cyclase</fullName>
    </submittedName>
</protein>
<reference evidence="10 11" key="1">
    <citation type="submission" date="2020-04" db="EMBL/GenBank/DDBJ databases">
        <title>Rhodospirillaceae bacterium KN72 isolated from deep sea.</title>
        <authorList>
            <person name="Zhang D.-C."/>
        </authorList>
    </citation>
    <scope>NUCLEOTIDE SEQUENCE [LARGE SCALE GENOMIC DNA]</scope>
    <source>
        <strain evidence="10 11">KN72</strain>
    </source>
</reference>
<keyword evidence="4 7" id="KW-1133">Transmembrane helix</keyword>
<dbReference type="CDD" id="cd01949">
    <property type="entry name" value="GGDEF"/>
    <property type="match status" value="1"/>
</dbReference>
<sequence length="561" mass="60075">MSLRLQTALALAIAILAVSLGIGYAVTRITSDRLEQDIGGSLAELAFIMGDKLDRDMAARSAEVYTLTVVDELRHPDEPSLSREMLDALQNAVPAFSWLGVLSSDGTVVAASGGILEGRNIAQRPVFSEGIKGKFVGDVHEAVLLANLLPNPTGEAMKFVDIAYPIFNPAGETVGVLATHLSWGWAREIQKALLTRSKNRKNVDIFIVARDDLVLLADSDEKIGQTLSLDAVAKARSEGPGWTVETWPDGQDYVTGYAVAEGYGDFDGFGWTVVTRQPVTEAFAPIKDMSRRIEAWGIGLAVLVAATGWIAVGVLTRPLAQIAASADRIRKGEEIDIPIFHRPMEIAALSDGLNKLIHGLRKTESALDQMEMHAHHDRLTGLPNRLSLDVFFETAVPRARRDESSIALLYIDLDDFKPVNDTMGHAMGDFVLQEVGVRLSGMCRGGEVAARLGGDEFVMVAFVSKEEGQVEAENIAARIVEGVAKPYMRDGQTAHIGCSVGGAFLPGDAETVSDLFARADEALYIAKEAGKNRYAFVSDAGPAGPEGTRKQGASGGSGSSS</sequence>
<organism evidence="10 11">
    <name type="scientific">Pacificispira spongiicola</name>
    <dbReference type="NCBI Taxonomy" id="2729598"/>
    <lineage>
        <taxon>Bacteria</taxon>
        <taxon>Pseudomonadati</taxon>
        <taxon>Pseudomonadota</taxon>
        <taxon>Alphaproteobacteria</taxon>
        <taxon>Rhodospirillales</taxon>
        <taxon>Rhodospirillaceae</taxon>
        <taxon>Pacificispira</taxon>
    </lineage>
</organism>
<keyword evidence="2" id="KW-1003">Cell membrane</keyword>
<dbReference type="AlphaFoldDB" id="A0A7Y0E0C9"/>
<keyword evidence="5 7" id="KW-0472">Membrane</keyword>
<evidence type="ECO:0000256" key="2">
    <source>
        <dbReference type="ARBA" id="ARBA00022475"/>
    </source>
</evidence>
<evidence type="ECO:0000256" key="1">
    <source>
        <dbReference type="ARBA" id="ARBA00004651"/>
    </source>
</evidence>
<feature type="domain" description="HAMP" evidence="8">
    <location>
        <begin position="313"/>
        <end position="365"/>
    </location>
</feature>
<feature type="domain" description="GGDEF" evidence="9">
    <location>
        <begin position="404"/>
        <end position="539"/>
    </location>
</feature>
<dbReference type="PANTHER" id="PTHR46663:SF2">
    <property type="entry name" value="GGDEF DOMAIN-CONTAINING PROTEIN"/>
    <property type="match status" value="1"/>
</dbReference>
<dbReference type="SUPFAM" id="SSF55073">
    <property type="entry name" value="Nucleotide cyclase"/>
    <property type="match status" value="1"/>
</dbReference>
<keyword evidence="3 7" id="KW-0812">Transmembrane</keyword>
<dbReference type="Gene3D" id="3.30.450.20">
    <property type="entry name" value="PAS domain"/>
    <property type="match status" value="1"/>
</dbReference>
<dbReference type="GO" id="GO:0007165">
    <property type="term" value="P:signal transduction"/>
    <property type="evidence" value="ECO:0007669"/>
    <property type="project" value="InterPro"/>
</dbReference>
<evidence type="ECO:0000256" key="7">
    <source>
        <dbReference type="SAM" id="Phobius"/>
    </source>
</evidence>
<dbReference type="NCBIfam" id="TIGR00254">
    <property type="entry name" value="GGDEF"/>
    <property type="match status" value="1"/>
</dbReference>
<evidence type="ECO:0000256" key="5">
    <source>
        <dbReference type="ARBA" id="ARBA00023136"/>
    </source>
</evidence>
<dbReference type="PROSITE" id="PS50885">
    <property type="entry name" value="HAMP"/>
    <property type="match status" value="1"/>
</dbReference>
<evidence type="ECO:0000256" key="3">
    <source>
        <dbReference type="ARBA" id="ARBA00022692"/>
    </source>
</evidence>
<dbReference type="CDD" id="cd18774">
    <property type="entry name" value="PDC2_HK_sensor"/>
    <property type="match status" value="1"/>
</dbReference>
<evidence type="ECO:0000256" key="6">
    <source>
        <dbReference type="SAM" id="MobiDB-lite"/>
    </source>
</evidence>